<accession>A0AAW6T3B0</accession>
<evidence type="ECO:0000313" key="1">
    <source>
        <dbReference type="EMBL" id="MDI2097591.1"/>
    </source>
</evidence>
<proteinExistence type="predicted"/>
<dbReference type="RefSeq" id="WP_281487380.1">
    <property type="nucleotide sequence ID" value="NZ_CP159582.1"/>
</dbReference>
<name>A0AAW6T3B0_9MICO</name>
<evidence type="ECO:0000313" key="2">
    <source>
        <dbReference type="Proteomes" id="UP001321506"/>
    </source>
</evidence>
<gene>
    <name evidence="1" type="ORF">QF206_01235</name>
</gene>
<protein>
    <submittedName>
        <fullName evidence="1">Cupin domain-containing protein</fullName>
    </submittedName>
</protein>
<dbReference type="InterPro" id="IPR014710">
    <property type="entry name" value="RmlC-like_jellyroll"/>
</dbReference>
<keyword evidence="2" id="KW-1185">Reference proteome</keyword>
<dbReference type="AlphaFoldDB" id="A0AAW6T3B0"/>
<dbReference type="InterPro" id="IPR011051">
    <property type="entry name" value="RmlC_Cupin_sf"/>
</dbReference>
<sequence>MQTVEHETFAKPSEVREFPHGKAELLKVGDSVIGRLTLQPGWRWSNDVKPIAGTDSCLAPHFQYHVQGRLAIRMDDGREFVGGPGDITSLPQGHDAWVVGDEPVVVIDWYGATDWARAEEDAGHE</sequence>
<dbReference type="SUPFAM" id="SSF51182">
    <property type="entry name" value="RmlC-like cupins"/>
    <property type="match status" value="1"/>
</dbReference>
<dbReference type="EMBL" id="JASATX010000001">
    <property type="protein sequence ID" value="MDI2097591.1"/>
    <property type="molecule type" value="Genomic_DNA"/>
</dbReference>
<dbReference type="CDD" id="cd06990">
    <property type="entry name" value="cupin_DUF861"/>
    <property type="match status" value="1"/>
</dbReference>
<dbReference type="Proteomes" id="UP001321506">
    <property type="component" value="Unassembled WGS sequence"/>
</dbReference>
<reference evidence="1 2" key="1">
    <citation type="submission" date="2023-04" db="EMBL/GenBank/DDBJ databases">
        <title>Klugiella caeni sp. nov. isolated from the sludge of biochemical tank.</title>
        <authorList>
            <person name="Geng K."/>
        </authorList>
    </citation>
    <scope>NUCLEOTIDE SEQUENCE [LARGE SCALE GENOMIC DNA]</scope>
    <source>
        <strain evidence="1 2">YN-L-19</strain>
    </source>
</reference>
<comment type="caution">
    <text evidence="1">The sequence shown here is derived from an EMBL/GenBank/DDBJ whole genome shotgun (WGS) entry which is preliminary data.</text>
</comment>
<dbReference type="Gene3D" id="2.60.120.10">
    <property type="entry name" value="Jelly Rolls"/>
    <property type="match status" value="1"/>
</dbReference>
<organism evidence="1 2">
    <name type="scientific">Ruicaihuangia caeni</name>
    <dbReference type="NCBI Taxonomy" id="3042517"/>
    <lineage>
        <taxon>Bacteria</taxon>
        <taxon>Bacillati</taxon>
        <taxon>Actinomycetota</taxon>
        <taxon>Actinomycetes</taxon>
        <taxon>Micrococcales</taxon>
        <taxon>Microbacteriaceae</taxon>
        <taxon>Ruicaihuangia</taxon>
    </lineage>
</organism>